<keyword evidence="5" id="KW-0631">Potassium channel</keyword>
<dbReference type="InterPro" id="IPR005821">
    <property type="entry name" value="Ion_trans_dom"/>
</dbReference>
<dbReference type="SUPFAM" id="SSF81324">
    <property type="entry name" value="Voltage-gated potassium channels"/>
    <property type="match status" value="1"/>
</dbReference>
<evidence type="ECO:0000256" key="10">
    <source>
        <dbReference type="ARBA" id="ARBA00023136"/>
    </source>
</evidence>
<feature type="transmembrane region" description="Helical" evidence="12">
    <location>
        <begin position="25"/>
        <end position="47"/>
    </location>
</feature>
<keyword evidence="2" id="KW-0813">Transport</keyword>
<keyword evidence="11" id="KW-0407">Ion channel</keyword>
<evidence type="ECO:0000256" key="1">
    <source>
        <dbReference type="ARBA" id="ARBA00004141"/>
    </source>
</evidence>
<dbReference type="PRINTS" id="PR00169">
    <property type="entry name" value="KCHANNEL"/>
</dbReference>
<organism evidence="14 15">
    <name type="scientific">Lacihabitans lacunae</name>
    <dbReference type="NCBI Taxonomy" id="1028214"/>
    <lineage>
        <taxon>Bacteria</taxon>
        <taxon>Pseudomonadati</taxon>
        <taxon>Bacteroidota</taxon>
        <taxon>Cytophagia</taxon>
        <taxon>Cytophagales</taxon>
        <taxon>Leadbetterellaceae</taxon>
        <taxon>Lacihabitans</taxon>
    </lineage>
</organism>
<name>A0ABV7YXP1_9BACT</name>
<dbReference type="Gene3D" id="1.20.120.350">
    <property type="entry name" value="Voltage-gated potassium channels. Chain C"/>
    <property type="match status" value="1"/>
</dbReference>
<dbReference type="Gene3D" id="1.10.287.70">
    <property type="match status" value="1"/>
</dbReference>
<keyword evidence="15" id="KW-1185">Reference proteome</keyword>
<sequence>MAQTIRNKVFNALEISYSKRKGLSFAVNITLSILIFFNSIAIILSTVPTFSASYHHLFVEFELLSVSIFTVEYLLRIWSYVENRQHSHPIKGRLSYFFSFWGLVDLLAIAPFYFTMFTADFGFIRILRLLRILRLFRMSRYFHAFRVINNVLRSKREELILSFSFIFFLMIISSSLMYFIEHESQPKVFTSIPAALWWGVNTMTTVGYGDIYPVTKLGKVLGAFIAIAGISLFAMPAGILASGFSEHIKGSKNKDGKIKCPYCESEYYISESRKH</sequence>
<evidence type="ECO:0000256" key="7">
    <source>
        <dbReference type="ARBA" id="ARBA00022958"/>
    </source>
</evidence>
<dbReference type="InterPro" id="IPR027359">
    <property type="entry name" value="Volt_channel_dom_sf"/>
</dbReference>
<keyword evidence="10 12" id="KW-0472">Membrane</keyword>
<dbReference type="PANTHER" id="PTHR11537:SF254">
    <property type="entry name" value="POTASSIUM VOLTAGE-GATED CHANNEL PROTEIN SHAB"/>
    <property type="match status" value="1"/>
</dbReference>
<keyword evidence="6" id="KW-0851">Voltage-gated channel</keyword>
<proteinExistence type="predicted"/>
<keyword evidence="8 12" id="KW-1133">Transmembrane helix</keyword>
<feature type="transmembrane region" description="Helical" evidence="12">
    <location>
        <begin position="159"/>
        <end position="180"/>
    </location>
</feature>
<gene>
    <name evidence="14" type="ORF">ACFOOI_13670</name>
</gene>
<reference evidence="15" key="1">
    <citation type="journal article" date="2019" name="Int. J. Syst. Evol. Microbiol.">
        <title>The Global Catalogue of Microorganisms (GCM) 10K type strain sequencing project: providing services to taxonomists for standard genome sequencing and annotation.</title>
        <authorList>
            <consortium name="The Broad Institute Genomics Platform"/>
            <consortium name="The Broad Institute Genome Sequencing Center for Infectious Disease"/>
            <person name="Wu L."/>
            <person name="Ma J."/>
        </authorList>
    </citation>
    <scope>NUCLEOTIDE SEQUENCE [LARGE SCALE GENOMIC DNA]</scope>
    <source>
        <strain evidence="15">CECT 7956</strain>
    </source>
</reference>
<feature type="domain" description="Ion transport" evidence="13">
    <location>
        <begin position="26"/>
        <end position="246"/>
    </location>
</feature>
<evidence type="ECO:0000256" key="9">
    <source>
        <dbReference type="ARBA" id="ARBA00023065"/>
    </source>
</evidence>
<dbReference type="RefSeq" id="WP_379838545.1">
    <property type="nucleotide sequence ID" value="NZ_JBHRYQ010000001.1"/>
</dbReference>
<dbReference type="EMBL" id="JBHRYQ010000001">
    <property type="protein sequence ID" value="MFC3811706.1"/>
    <property type="molecule type" value="Genomic_DNA"/>
</dbReference>
<feature type="transmembrane region" description="Helical" evidence="12">
    <location>
        <begin position="220"/>
        <end position="244"/>
    </location>
</feature>
<dbReference type="Pfam" id="PF00520">
    <property type="entry name" value="Ion_trans"/>
    <property type="match status" value="1"/>
</dbReference>
<evidence type="ECO:0000256" key="12">
    <source>
        <dbReference type="SAM" id="Phobius"/>
    </source>
</evidence>
<dbReference type="Proteomes" id="UP001595616">
    <property type="component" value="Unassembled WGS sequence"/>
</dbReference>
<keyword evidence="4 12" id="KW-0812">Transmembrane</keyword>
<evidence type="ECO:0000256" key="3">
    <source>
        <dbReference type="ARBA" id="ARBA00022538"/>
    </source>
</evidence>
<evidence type="ECO:0000256" key="8">
    <source>
        <dbReference type="ARBA" id="ARBA00022989"/>
    </source>
</evidence>
<dbReference type="InterPro" id="IPR028325">
    <property type="entry name" value="VG_K_chnl"/>
</dbReference>
<evidence type="ECO:0000256" key="5">
    <source>
        <dbReference type="ARBA" id="ARBA00022826"/>
    </source>
</evidence>
<evidence type="ECO:0000256" key="4">
    <source>
        <dbReference type="ARBA" id="ARBA00022692"/>
    </source>
</evidence>
<evidence type="ECO:0000259" key="13">
    <source>
        <dbReference type="Pfam" id="PF00520"/>
    </source>
</evidence>
<accession>A0ABV7YXP1</accession>
<keyword evidence="3" id="KW-0633">Potassium transport</keyword>
<comment type="caution">
    <text evidence="14">The sequence shown here is derived from an EMBL/GenBank/DDBJ whole genome shotgun (WGS) entry which is preliminary data.</text>
</comment>
<dbReference type="PANTHER" id="PTHR11537">
    <property type="entry name" value="VOLTAGE-GATED POTASSIUM CHANNEL"/>
    <property type="match status" value="1"/>
</dbReference>
<protein>
    <submittedName>
        <fullName evidence="14">Ion transporter</fullName>
    </submittedName>
</protein>
<comment type="subcellular location">
    <subcellularLocation>
        <location evidence="1">Membrane</location>
        <topology evidence="1">Multi-pass membrane protein</topology>
    </subcellularLocation>
</comment>
<keyword evidence="9" id="KW-0406">Ion transport</keyword>
<evidence type="ECO:0000256" key="2">
    <source>
        <dbReference type="ARBA" id="ARBA00022448"/>
    </source>
</evidence>
<evidence type="ECO:0000256" key="11">
    <source>
        <dbReference type="ARBA" id="ARBA00023303"/>
    </source>
</evidence>
<evidence type="ECO:0000313" key="15">
    <source>
        <dbReference type="Proteomes" id="UP001595616"/>
    </source>
</evidence>
<evidence type="ECO:0000256" key="6">
    <source>
        <dbReference type="ARBA" id="ARBA00022882"/>
    </source>
</evidence>
<evidence type="ECO:0000313" key="14">
    <source>
        <dbReference type="EMBL" id="MFC3811706.1"/>
    </source>
</evidence>
<keyword evidence="7" id="KW-0630">Potassium</keyword>